<reference evidence="2 3" key="1">
    <citation type="submission" date="2024-10" db="EMBL/GenBank/DDBJ databases">
        <title>Updated reference genomes for cyclostephanoid diatoms.</title>
        <authorList>
            <person name="Roberts W.R."/>
            <person name="Alverson A.J."/>
        </authorList>
    </citation>
    <scope>NUCLEOTIDE SEQUENCE [LARGE SCALE GENOMIC DNA]</scope>
    <source>
        <strain evidence="2 3">AJA228-03</strain>
    </source>
</reference>
<organism evidence="2 3">
    <name type="scientific">Cyclostephanos tholiformis</name>
    <dbReference type="NCBI Taxonomy" id="382380"/>
    <lineage>
        <taxon>Eukaryota</taxon>
        <taxon>Sar</taxon>
        <taxon>Stramenopiles</taxon>
        <taxon>Ochrophyta</taxon>
        <taxon>Bacillariophyta</taxon>
        <taxon>Coscinodiscophyceae</taxon>
        <taxon>Thalassiosirophycidae</taxon>
        <taxon>Stephanodiscales</taxon>
        <taxon>Stephanodiscaceae</taxon>
        <taxon>Cyclostephanos</taxon>
    </lineage>
</organism>
<dbReference type="Proteomes" id="UP001530377">
    <property type="component" value="Unassembled WGS sequence"/>
</dbReference>
<keyword evidence="3" id="KW-1185">Reference proteome</keyword>
<feature type="region of interest" description="Disordered" evidence="1">
    <location>
        <begin position="29"/>
        <end position="62"/>
    </location>
</feature>
<comment type="caution">
    <text evidence="2">The sequence shown here is derived from an EMBL/GenBank/DDBJ whole genome shotgun (WGS) entry which is preliminary data.</text>
</comment>
<proteinExistence type="predicted"/>
<dbReference type="AlphaFoldDB" id="A0ABD3RS20"/>
<sequence>MTQLTSPLSLYLFVGVFFERSLFSRRSTPSFSPADSSSSQDLAAGGGAIATTTTPTSGSRLSCTTIDAAPSSLPSRHSMRGRHFQLEELEDAESMITDVLLNDDNTIALGMTDGPRHIRGCGTWSESMDMSYDDAPSSSNNAINGGESDWGYNEDTNVGEFEYTVDRSYVGECSLVGGALLTISGNIIDVDVIFGNRNVGYLNMIDTTLERMNNMMTMNDDDNDDDDDDDIMMKTMPRGGCIISSN</sequence>
<evidence type="ECO:0000256" key="1">
    <source>
        <dbReference type="SAM" id="MobiDB-lite"/>
    </source>
</evidence>
<name>A0ABD3RS20_9STRA</name>
<dbReference type="EMBL" id="JALLPB020000184">
    <property type="protein sequence ID" value="KAL3815755.1"/>
    <property type="molecule type" value="Genomic_DNA"/>
</dbReference>
<accession>A0ABD3RS20</accession>
<gene>
    <name evidence="2" type="ORF">ACHAXA_008805</name>
</gene>
<evidence type="ECO:0000313" key="2">
    <source>
        <dbReference type="EMBL" id="KAL3815755.1"/>
    </source>
</evidence>
<feature type="compositionally biased region" description="Low complexity" evidence="1">
    <location>
        <begin position="49"/>
        <end position="58"/>
    </location>
</feature>
<protein>
    <submittedName>
        <fullName evidence="2">Uncharacterized protein</fullName>
    </submittedName>
</protein>
<feature type="compositionally biased region" description="Low complexity" evidence="1">
    <location>
        <begin position="29"/>
        <end position="39"/>
    </location>
</feature>
<evidence type="ECO:0000313" key="3">
    <source>
        <dbReference type="Proteomes" id="UP001530377"/>
    </source>
</evidence>